<evidence type="ECO:0000256" key="1">
    <source>
        <dbReference type="ARBA" id="ARBA00004479"/>
    </source>
</evidence>
<dbReference type="InParanoid" id="D7STA6"/>
<dbReference type="GO" id="GO:0005886">
    <property type="term" value="C:plasma membrane"/>
    <property type="evidence" value="ECO:0000318"/>
    <property type="project" value="GO_Central"/>
</dbReference>
<dbReference type="EMBL" id="FN595228">
    <property type="protein sequence ID" value="CBI20020.3"/>
    <property type="molecule type" value="Genomic_DNA"/>
</dbReference>
<gene>
    <name evidence="5" type="ordered locus">VIT_12s0055g00630</name>
</gene>
<name>D7STA6_VITVI</name>
<dbReference type="AlphaFoldDB" id="D7STA6"/>
<dbReference type="Proteomes" id="UP000009183">
    <property type="component" value="Chromosome 12"/>
</dbReference>
<keyword evidence="6" id="KW-1185">Reference proteome</keyword>
<reference evidence="6" key="1">
    <citation type="journal article" date="2007" name="Nature">
        <title>The grapevine genome sequence suggests ancestral hexaploidization in major angiosperm phyla.</title>
        <authorList>
            <consortium name="The French-Italian Public Consortium for Grapevine Genome Characterization."/>
            <person name="Jaillon O."/>
            <person name="Aury J.-M."/>
            <person name="Noel B."/>
            <person name="Policriti A."/>
            <person name="Clepet C."/>
            <person name="Casagrande A."/>
            <person name="Choisne N."/>
            <person name="Aubourg S."/>
            <person name="Vitulo N."/>
            <person name="Jubin C."/>
            <person name="Vezzi A."/>
            <person name="Legeai F."/>
            <person name="Hugueney P."/>
            <person name="Dasilva C."/>
            <person name="Horner D."/>
            <person name="Mica E."/>
            <person name="Jublot D."/>
            <person name="Poulain J."/>
            <person name="Bruyere C."/>
            <person name="Billault A."/>
            <person name="Segurens B."/>
            <person name="Gouyvenoux M."/>
            <person name="Ugarte E."/>
            <person name="Cattonaro F."/>
            <person name="Anthouard V."/>
            <person name="Vico V."/>
            <person name="Del Fabbro C."/>
            <person name="Alaux M."/>
            <person name="Di Gaspero G."/>
            <person name="Dumas V."/>
            <person name="Felice N."/>
            <person name="Paillard S."/>
            <person name="Juman I."/>
            <person name="Moroldo M."/>
            <person name="Scalabrin S."/>
            <person name="Canaguier A."/>
            <person name="Le Clainche I."/>
            <person name="Malacrida G."/>
            <person name="Durand E."/>
            <person name="Pesole G."/>
            <person name="Laucou V."/>
            <person name="Chatelet P."/>
            <person name="Merdinoglu D."/>
            <person name="Delledonne M."/>
            <person name="Pezzotti M."/>
            <person name="Lecharny A."/>
            <person name="Scarpelli C."/>
            <person name="Artiguenave F."/>
            <person name="Pe M.E."/>
            <person name="Valle G."/>
            <person name="Morgante M."/>
            <person name="Caboche M."/>
            <person name="Adam-Blondon A.-F."/>
            <person name="Weissenbach J."/>
            <person name="Quetier F."/>
            <person name="Wincker P."/>
        </authorList>
    </citation>
    <scope>NUCLEOTIDE SEQUENCE [LARGE SCALE GENOMIC DNA]</scope>
    <source>
        <strain evidence="6">cv. Pinot noir / PN40024</strain>
    </source>
</reference>
<sequence length="285" mass="30737">MFPSNQKSIKSLFSIEDVKKVGKAISKFFLFNAIPFNAVDSGPYYQSMIDVIAEASPSIKRSCGIWVFVALYGVYVIGLFHAAAAQTSEANATTDPSEDQNPKFVLSFWILIAVTILNSIFQQWGISASNEWNTSGEPCTGAALDSADIKNPGIKCDCSYDNASTCHITQLKVYALDVVGAIPDELWNLTFLTNLNLGQNYLTGSLSASIGNLTSMQYLSLGINALSGELPKELGQLTDLRSIAFGTNNFSGSLPSELGNLVKLEQLISNDIVSSRCDNCNLASN</sequence>
<evidence type="ECO:0000313" key="6">
    <source>
        <dbReference type="Proteomes" id="UP000009183"/>
    </source>
</evidence>
<accession>D7STA6</accession>
<dbReference type="PANTHER" id="PTHR48006">
    <property type="entry name" value="LEUCINE-RICH REPEAT-CONTAINING PROTEIN DDB_G0281931-RELATED"/>
    <property type="match status" value="1"/>
</dbReference>
<keyword evidence="4" id="KW-0472">Membrane</keyword>
<dbReference type="eggNOG" id="ENOG502QUW9">
    <property type="taxonomic scope" value="Eukaryota"/>
</dbReference>
<keyword evidence="4" id="KW-1133">Transmembrane helix</keyword>
<dbReference type="ExpressionAtlas" id="D7STA6">
    <property type="expression patterns" value="baseline"/>
</dbReference>
<evidence type="ECO:0000256" key="3">
    <source>
        <dbReference type="ARBA" id="ARBA00022737"/>
    </source>
</evidence>
<keyword evidence="2" id="KW-0433">Leucine-rich repeat</keyword>
<protein>
    <recommendedName>
        <fullName evidence="7">LRR receptor-like serine/threonine-protein kinase</fullName>
    </recommendedName>
</protein>
<dbReference type="STRING" id="29760.D7STA6"/>
<comment type="subcellular location">
    <subcellularLocation>
        <location evidence="1">Membrane</location>
        <topology evidence="1">Single-pass type I membrane protein</topology>
    </subcellularLocation>
</comment>
<keyword evidence="3" id="KW-0677">Repeat</keyword>
<dbReference type="InterPro" id="IPR032675">
    <property type="entry name" value="LRR_dom_sf"/>
</dbReference>
<dbReference type="FunFam" id="3.80.10.10:FF:000383">
    <property type="entry name" value="Leucine-rich repeat receptor protein kinase EMS1"/>
    <property type="match status" value="1"/>
</dbReference>
<evidence type="ECO:0008006" key="7">
    <source>
        <dbReference type="Google" id="ProtNLM"/>
    </source>
</evidence>
<dbReference type="PANTHER" id="PTHR48006:SF62">
    <property type="entry name" value="LEUCINE-RICH REPEAT TRANSMEMBRANE PROTEIN KINASE"/>
    <property type="match status" value="1"/>
</dbReference>
<dbReference type="GO" id="GO:0038023">
    <property type="term" value="F:signaling receptor activity"/>
    <property type="evidence" value="ECO:0000318"/>
    <property type="project" value="GO_Central"/>
</dbReference>
<dbReference type="Pfam" id="PF00560">
    <property type="entry name" value="LRR_1"/>
    <property type="match status" value="1"/>
</dbReference>
<dbReference type="SUPFAM" id="SSF52058">
    <property type="entry name" value="L domain-like"/>
    <property type="match status" value="1"/>
</dbReference>
<dbReference type="InterPro" id="IPR051824">
    <property type="entry name" value="LRR_Rcpt-Like_S/T_Kinase"/>
</dbReference>
<organism evidence="5 6">
    <name type="scientific">Vitis vinifera</name>
    <name type="common">Grape</name>
    <dbReference type="NCBI Taxonomy" id="29760"/>
    <lineage>
        <taxon>Eukaryota</taxon>
        <taxon>Viridiplantae</taxon>
        <taxon>Streptophyta</taxon>
        <taxon>Embryophyta</taxon>
        <taxon>Tracheophyta</taxon>
        <taxon>Spermatophyta</taxon>
        <taxon>Magnoliopsida</taxon>
        <taxon>eudicotyledons</taxon>
        <taxon>Gunneridae</taxon>
        <taxon>Pentapetalae</taxon>
        <taxon>rosids</taxon>
        <taxon>Vitales</taxon>
        <taxon>Vitaceae</taxon>
        <taxon>Viteae</taxon>
        <taxon>Vitis</taxon>
    </lineage>
</organism>
<evidence type="ECO:0000313" key="5">
    <source>
        <dbReference type="EMBL" id="CBI20020.3"/>
    </source>
</evidence>
<dbReference type="Gene3D" id="3.80.10.10">
    <property type="entry name" value="Ribonuclease Inhibitor"/>
    <property type="match status" value="1"/>
</dbReference>
<evidence type="ECO:0000256" key="2">
    <source>
        <dbReference type="ARBA" id="ARBA00022614"/>
    </source>
</evidence>
<evidence type="ECO:0000256" key="4">
    <source>
        <dbReference type="SAM" id="Phobius"/>
    </source>
</evidence>
<dbReference type="PaxDb" id="29760-VIT_12s0055g00630.t01"/>
<dbReference type="InterPro" id="IPR001611">
    <property type="entry name" value="Leu-rich_rpt"/>
</dbReference>
<feature type="transmembrane region" description="Helical" evidence="4">
    <location>
        <begin position="104"/>
        <end position="121"/>
    </location>
</feature>
<proteinExistence type="predicted"/>
<keyword evidence="4" id="KW-0812">Transmembrane</keyword>
<feature type="transmembrane region" description="Helical" evidence="4">
    <location>
        <begin position="65"/>
        <end position="84"/>
    </location>
</feature>
<dbReference type="HOGENOM" id="CLU_977991_0_0_1"/>